<dbReference type="Pfam" id="PF08293">
    <property type="entry name" value="MRP-S33"/>
    <property type="match status" value="1"/>
</dbReference>
<keyword evidence="8" id="KW-1185">Reference proteome</keyword>
<evidence type="ECO:0000256" key="3">
    <source>
        <dbReference type="ARBA" id="ARBA00022980"/>
    </source>
</evidence>
<gene>
    <name evidence="7" type="ORF">SPARVUS_LOCUS5609778</name>
</gene>
<evidence type="ECO:0000313" key="8">
    <source>
        <dbReference type="Proteomes" id="UP001162483"/>
    </source>
</evidence>
<protein>
    <recommendedName>
        <fullName evidence="6">Small ribosomal subunit protein mS33</fullName>
    </recommendedName>
</protein>
<comment type="caution">
    <text evidence="7">The sequence shown here is derived from an EMBL/GenBank/DDBJ whole genome shotgun (WGS) entry which is preliminary data.</text>
</comment>
<comment type="subcellular location">
    <subcellularLocation>
        <location evidence="1">Mitochondrion</location>
    </subcellularLocation>
</comment>
<dbReference type="PANTHER" id="PTHR13362:SF2">
    <property type="entry name" value="SMALL RIBOSOMAL SUBUNIT PROTEIN MS33"/>
    <property type="match status" value="1"/>
</dbReference>
<keyword evidence="3" id="KW-0689">Ribosomal protein</keyword>
<proteinExistence type="inferred from homology"/>
<evidence type="ECO:0000256" key="2">
    <source>
        <dbReference type="ARBA" id="ARBA00008970"/>
    </source>
</evidence>
<sequence>MHCLSAKIFGGVVWPTDSKSMKVVKLFSEPPLAKRKEVYDWYPSHDVYNPLMRYLRFLGL</sequence>
<evidence type="ECO:0000256" key="1">
    <source>
        <dbReference type="ARBA" id="ARBA00004173"/>
    </source>
</evidence>
<dbReference type="Proteomes" id="UP001162483">
    <property type="component" value="Unassembled WGS sequence"/>
</dbReference>
<name>A0ABN9CTJ9_9NEOB</name>
<evidence type="ECO:0000256" key="4">
    <source>
        <dbReference type="ARBA" id="ARBA00023128"/>
    </source>
</evidence>
<evidence type="ECO:0000256" key="6">
    <source>
        <dbReference type="ARBA" id="ARBA00035132"/>
    </source>
</evidence>
<reference evidence="7" key="1">
    <citation type="submission" date="2023-05" db="EMBL/GenBank/DDBJ databases">
        <authorList>
            <person name="Stuckert A."/>
        </authorList>
    </citation>
    <scope>NUCLEOTIDE SEQUENCE</scope>
</reference>
<organism evidence="7 8">
    <name type="scientific">Staurois parvus</name>
    <dbReference type="NCBI Taxonomy" id="386267"/>
    <lineage>
        <taxon>Eukaryota</taxon>
        <taxon>Metazoa</taxon>
        <taxon>Chordata</taxon>
        <taxon>Craniata</taxon>
        <taxon>Vertebrata</taxon>
        <taxon>Euteleostomi</taxon>
        <taxon>Amphibia</taxon>
        <taxon>Batrachia</taxon>
        <taxon>Anura</taxon>
        <taxon>Neobatrachia</taxon>
        <taxon>Ranoidea</taxon>
        <taxon>Ranidae</taxon>
        <taxon>Staurois</taxon>
    </lineage>
</organism>
<dbReference type="InterPro" id="IPR013219">
    <property type="entry name" value="Ribosomal_mS33"/>
</dbReference>
<keyword evidence="5" id="KW-0687">Ribonucleoprotein</keyword>
<evidence type="ECO:0000313" key="7">
    <source>
        <dbReference type="EMBL" id="CAI9562441.1"/>
    </source>
</evidence>
<keyword evidence="4" id="KW-0496">Mitochondrion</keyword>
<dbReference type="EMBL" id="CATNWA010011870">
    <property type="protein sequence ID" value="CAI9562441.1"/>
    <property type="molecule type" value="Genomic_DNA"/>
</dbReference>
<accession>A0ABN9CTJ9</accession>
<dbReference type="PANTHER" id="PTHR13362">
    <property type="entry name" value="MITOCHONDRIAL RIBOSOMAL PROTEIN S33"/>
    <property type="match status" value="1"/>
</dbReference>
<comment type="similarity">
    <text evidence="2">Belongs to the mitochondrion-specific ribosomal protein mS33 family.</text>
</comment>
<evidence type="ECO:0000256" key="5">
    <source>
        <dbReference type="ARBA" id="ARBA00023274"/>
    </source>
</evidence>